<accession>A0AAU9XFS7</accession>
<sequence>MPFDLNFNYFNTHDFHANEDIINCLTSNSLSFLNCNIRSLQANFDNLVNMLSELYFPISVLGVTETKLKNDQDALANINLTSYNFLSQPMVLMLGGVGFYVKDNLVYTRRSDIYAQKLNDYESLWIEIQNNTGRNTICGIFYRHPHGNVDAFLNHINMIVESIHREHKYCVLLGDF</sequence>
<keyword evidence="2" id="KW-1185">Reference proteome</keyword>
<dbReference type="InterPro" id="IPR036691">
    <property type="entry name" value="Endo/exonu/phosph_ase_sf"/>
</dbReference>
<organism evidence="1 2">
    <name type="scientific">Pocillopora meandrina</name>
    <dbReference type="NCBI Taxonomy" id="46732"/>
    <lineage>
        <taxon>Eukaryota</taxon>
        <taxon>Metazoa</taxon>
        <taxon>Cnidaria</taxon>
        <taxon>Anthozoa</taxon>
        <taxon>Hexacorallia</taxon>
        <taxon>Scleractinia</taxon>
        <taxon>Astrocoeniina</taxon>
        <taxon>Pocilloporidae</taxon>
        <taxon>Pocillopora</taxon>
    </lineage>
</organism>
<name>A0AAU9XFS7_9CNID</name>
<evidence type="ECO:0008006" key="3">
    <source>
        <dbReference type="Google" id="ProtNLM"/>
    </source>
</evidence>
<evidence type="ECO:0000313" key="2">
    <source>
        <dbReference type="Proteomes" id="UP001159428"/>
    </source>
</evidence>
<reference evidence="1 2" key="1">
    <citation type="submission" date="2022-05" db="EMBL/GenBank/DDBJ databases">
        <authorList>
            <consortium name="Genoscope - CEA"/>
            <person name="William W."/>
        </authorList>
    </citation>
    <scope>NUCLEOTIDE SEQUENCE [LARGE SCALE GENOMIC DNA]</scope>
</reference>
<comment type="caution">
    <text evidence="1">The sequence shown here is derived from an EMBL/GenBank/DDBJ whole genome shotgun (WGS) entry which is preliminary data.</text>
</comment>
<proteinExistence type="predicted"/>
<evidence type="ECO:0000313" key="1">
    <source>
        <dbReference type="EMBL" id="CAH3146380.1"/>
    </source>
</evidence>
<dbReference type="Gene3D" id="3.60.10.10">
    <property type="entry name" value="Endonuclease/exonuclease/phosphatase"/>
    <property type="match status" value="1"/>
</dbReference>
<dbReference type="AlphaFoldDB" id="A0AAU9XFS7"/>
<gene>
    <name evidence="1" type="ORF">PMEA_00022968</name>
</gene>
<dbReference type="EMBL" id="CALNXJ010000041">
    <property type="protein sequence ID" value="CAH3146380.1"/>
    <property type="molecule type" value="Genomic_DNA"/>
</dbReference>
<dbReference type="SUPFAM" id="SSF56219">
    <property type="entry name" value="DNase I-like"/>
    <property type="match status" value="1"/>
</dbReference>
<protein>
    <recommendedName>
        <fullName evidence="3">Endonuclease/exonuclease/phosphatase domain-containing protein</fullName>
    </recommendedName>
</protein>
<dbReference type="Proteomes" id="UP001159428">
    <property type="component" value="Unassembled WGS sequence"/>
</dbReference>